<organism evidence="1 2">
    <name type="scientific">Sulfobacillus thermosulfidooxidans</name>
    <dbReference type="NCBI Taxonomy" id="28034"/>
    <lineage>
        <taxon>Bacteria</taxon>
        <taxon>Bacillati</taxon>
        <taxon>Bacillota</taxon>
        <taxon>Clostridia</taxon>
        <taxon>Eubacteriales</taxon>
        <taxon>Clostridiales Family XVII. Incertae Sedis</taxon>
        <taxon>Sulfobacillus</taxon>
    </lineage>
</organism>
<dbReference type="Proteomes" id="UP000242705">
    <property type="component" value="Unassembled WGS sequence"/>
</dbReference>
<proteinExistence type="predicted"/>
<name>A0A2T2X5R6_SULTH</name>
<reference evidence="1 2" key="1">
    <citation type="journal article" date="2014" name="BMC Genomics">
        <title>Comparison of environmental and isolate Sulfobacillus genomes reveals diverse carbon, sulfur, nitrogen, and hydrogen metabolisms.</title>
        <authorList>
            <person name="Justice N.B."/>
            <person name="Norman A."/>
            <person name="Brown C.T."/>
            <person name="Singh A."/>
            <person name="Thomas B.C."/>
            <person name="Banfield J.F."/>
        </authorList>
    </citation>
    <scope>NUCLEOTIDE SEQUENCE [LARGE SCALE GENOMIC DNA]</scope>
    <source>
        <strain evidence="1">AMDSBA5</strain>
    </source>
</reference>
<protein>
    <submittedName>
        <fullName evidence="1">Uncharacterized protein</fullName>
    </submittedName>
</protein>
<comment type="caution">
    <text evidence="1">The sequence shown here is derived from an EMBL/GenBank/DDBJ whole genome shotgun (WGS) entry which is preliminary data.</text>
</comment>
<evidence type="ECO:0000313" key="1">
    <source>
        <dbReference type="EMBL" id="PSR29815.1"/>
    </source>
</evidence>
<accession>A0A2T2X5R6</accession>
<dbReference type="AlphaFoldDB" id="A0A2T2X5R6"/>
<sequence>MACDSYGVTIDHDFNIAITLERATEYLVLTPQVVYAGLAQNLRLGSVASTVVVLFLLGETR</sequence>
<gene>
    <name evidence="1" type="ORF">C7B47_00450</name>
</gene>
<evidence type="ECO:0000313" key="2">
    <source>
        <dbReference type="Proteomes" id="UP000242705"/>
    </source>
</evidence>
<dbReference type="EMBL" id="PXYX01000001">
    <property type="protein sequence ID" value="PSR29815.1"/>
    <property type="molecule type" value="Genomic_DNA"/>
</dbReference>